<reference evidence="1 2" key="1">
    <citation type="submission" date="2019-07" db="EMBL/GenBank/DDBJ databases">
        <title>Whole genome shotgun sequence of Lactobacillus siliginis NBRC 101315.</title>
        <authorList>
            <person name="Hosoyama A."/>
            <person name="Uohara A."/>
            <person name="Ohji S."/>
            <person name="Ichikawa N."/>
        </authorList>
    </citation>
    <scope>NUCLEOTIDE SEQUENCE [LARGE SCALE GENOMIC DNA]</scope>
    <source>
        <strain evidence="1 2">NBRC 101315</strain>
    </source>
</reference>
<dbReference type="GO" id="GO:0009253">
    <property type="term" value="P:peptidoglycan catabolic process"/>
    <property type="evidence" value="ECO:0007669"/>
    <property type="project" value="InterPro"/>
</dbReference>
<dbReference type="EMBL" id="BJUD01000004">
    <property type="protein sequence ID" value="GEK28131.1"/>
    <property type="molecule type" value="Genomic_DNA"/>
</dbReference>
<dbReference type="AlphaFoldDB" id="A0A510VQ16"/>
<proteinExistence type="predicted"/>
<evidence type="ECO:0000313" key="1">
    <source>
        <dbReference type="EMBL" id="GEK28131.1"/>
    </source>
</evidence>
<dbReference type="InterPro" id="IPR036505">
    <property type="entry name" value="Amidase/PGRP_sf"/>
</dbReference>
<comment type="caution">
    <text evidence="1">The sequence shown here is derived from an EMBL/GenBank/DDBJ whole genome shotgun (WGS) entry which is preliminary data.</text>
</comment>
<dbReference type="GO" id="GO:0008745">
    <property type="term" value="F:N-acetylmuramoyl-L-alanine amidase activity"/>
    <property type="evidence" value="ECO:0007669"/>
    <property type="project" value="InterPro"/>
</dbReference>
<dbReference type="Gene3D" id="3.40.80.10">
    <property type="entry name" value="Peptidoglycan recognition protein-like"/>
    <property type="match status" value="1"/>
</dbReference>
<sequence>MQETALRPKWVSNNIGGDHQNPVGYLASHGISQEQFAHDLAYGISAPEEQRLATPDQILEPGSTIKIEEYIRGVRLTQLTM</sequence>
<accession>A0A510VQ16</accession>
<evidence type="ECO:0000313" key="2">
    <source>
        <dbReference type="Proteomes" id="UP000321429"/>
    </source>
</evidence>
<protein>
    <submittedName>
        <fullName evidence="1">Uncharacterized protein</fullName>
    </submittedName>
</protein>
<name>A0A510VQ16_9LACO</name>
<organism evidence="1 2">
    <name type="scientific">Furfurilactobacillus siliginis</name>
    <dbReference type="NCBI Taxonomy" id="348151"/>
    <lineage>
        <taxon>Bacteria</taxon>
        <taxon>Bacillati</taxon>
        <taxon>Bacillota</taxon>
        <taxon>Bacilli</taxon>
        <taxon>Lactobacillales</taxon>
        <taxon>Lactobacillaceae</taxon>
        <taxon>Furfurilactobacillus</taxon>
    </lineage>
</organism>
<gene>
    <name evidence="1" type="ORF">LSI01_04420</name>
</gene>
<dbReference type="Proteomes" id="UP000321429">
    <property type="component" value="Unassembled WGS sequence"/>
</dbReference>